<keyword evidence="16" id="KW-0511">Multifunctional enzyme</keyword>
<dbReference type="Pfam" id="PF06479">
    <property type="entry name" value="Ribonuc_2-5A"/>
    <property type="match status" value="1"/>
</dbReference>
<protein>
    <recommendedName>
        <fullName evidence="3">non-specific serine/threonine protein kinase</fullName>
        <ecNumber evidence="3">2.7.11.1</ecNumber>
    </recommendedName>
</protein>
<dbReference type="GO" id="GO:0080090">
    <property type="term" value="P:regulation of primary metabolic process"/>
    <property type="evidence" value="ECO:0007669"/>
    <property type="project" value="UniProtKB-ARBA"/>
</dbReference>
<keyword evidence="4" id="KW-0723">Serine/threonine-protein kinase</keyword>
<accession>A0A154PPG3</accession>
<evidence type="ECO:0000256" key="7">
    <source>
        <dbReference type="ARBA" id="ARBA00022692"/>
    </source>
</evidence>
<dbReference type="CDD" id="cd10422">
    <property type="entry name" value="RNase_Ire1"/>
    <property type="match status" value="1"/>
</dbReference>
<evidence type="ECO:0000256" key="3">
    <source>
        <dbReference type="ARBA" id="ARBA00012513"/>
    </source>
</evidence>
<keyword evidence="14" id="KW-1133">Transmembrane helix</keyword>
<dbReference type="CDD" id="cd09769">
    <property type="entry name" value="Luminal_IRE1"/>
    <property type="match status" value="1"/>
</dbReference>
<dbReference type="Proteomes" id="UP000076502">
    <property type="component" value="Unassembled WGS sequence"/>
</dbReference>
<comment type="catalytic activity">
    <reaction evidence="18">
        <text>L-seryl-[protein] + ATP = O-phospho-L-seryl-[protein] + ADP + H(+)</text>
        <dbReference type="Rhea" id="RHEA:17989"/>
        <dbReference type="Rhea" id="RHEA-COMP:9863"/>
        <dbReference type="Rhea" id="RHEA-COMP:11604"/>
        <dbReference type="ChEBI" id="CHEBI:15378"/>
        <dbReference type="ChEBI" id="CHEBI:29999"/>
        <dbReference type="ChEBI" id="CHEBI:30616"/>
        <dbReference type="ChEBI" id="CHEBI:83421"/>
        <dbReference type="ChEBI" id="CHEBI:456216"/>
        <dbReference type="EC" id="2.7.11.1"/>
    </reaction>
</comment>
<sequence>MLLNPFAQILFLVGLLLCVTDPTEQSDESDHFQSLKQERLNTELVPEQDEPLLIFSTLDGSLVGIEQRSGNILWRQSDEPIVKVPVDISRASTTPMFLPDPKDGSLYIFGAETEALKKLPFTIPQLVANSPCRSSDGILYTGRKVDTWFTVDPRTGQREQLLGFDTAKNTCPVEMQDGVFVGRTEYNIIMVDSKRKDRKWNVTFYDYSAAKMEPEGVESYDLVHFTTSSTGRIVTVDRRLGIVLWELDVQSPVIAVYVVRKEGLLTIPFTSVADGTLDLLLKRFANKPSDIQLFPTLYIGQHRHGFYALPSLVDSTTATISSNIGQLLLEGPLSVSQMDKNDNTIPISTDDRAYADDSTDTVARSDYQTVIALGHYEIPAEYKLQDEQPLQITGRSDPVIETLPSSLRYLNSTKETLLTLDLENDSRSTGSVVGSASWRELLRHAYIASKSWFHQQENKGLKLALVALSGCILAMYWYLNAQVKEFQQRSQGSRESSRTSNDYYYYYYGMRSNALAVPEDIGEGVVKVGKITFDTGQVLGKGCEGTFVYRGEFDGRSVAVKRLLPDCFTFADREVALLRESDAHANVVRYFCTEQDRMFRYIALELAEATLQDYVAGQYDRRKITAKNILRQATSGLAHLHCLDIVHRDIKPHNVLLSAPGPRGEVRAMISDFGLCKKLQLGRVSFSRRSGVTGTDGWIAPEMLNGNRTTCAVDIFSLGCVFYYVLSDGKHPFGDSLRRQANILCGESNLTALHGGISESDKDLALVLIKAMIASEPSERPPVMAVHEHPIFWEPSRILAFFQDVSDRVEKEQNDSPALIALETDSHRIVQSDWRLLIDVEVATDLRKYRSYRGESVRDLLRALRNKKHHYRELSPEAQENLGDIPDKFTDYWLSRFPGLLSHAWCAMQAFRDEPTLRNYYHVDYEFVKNIRNMESVEVEADPYSDASYAIPPNLSCKVRQDNIDWSPNKTRYRGHRRKNEKKKIEVPLVWTVPSSSS</sequence>
<evidence type="ECO:0000313" key="22">
    <source>
        <dbReference type="EMBL" id="KZC13752.1"/>
    </source>
</evidence>
<dbReference type="Pfam" id="PF00069">
    <property type="entry name" value="Pkinase"/>
    <property type="match status" value="1"/>
</dbReference>
<keyword evidence="10 22" id="KW-0418">Kinase</keyword>
<dbReference type="EC" id="2.7.11.1" evidence="3"/>
<comment type="cofactor">
    <cofactor evidence="1">
        <name>Mg(2+)</name>
        <dbReference type="ChEBI" id="CHEBI:18420"/>
    </cofactor>
</comment>
<dbReference type="PROSITE" id="PS51392">
    <property type="entry name" value="KEN"/>
    <property type="match status" value="1"/>
</dbReference>
<dbReference type="Gene3D" id="3.30.200.20">
    <property type="entry name" value="Phosphorylase Kinase, domain 1"/>
    <property type="match status" value="1"/>
</dbReference>
<dbReference type="GO" id="GO:0070059">
    <property type="term" value="P:intrinsic apoptotic signaling pathway in response to endoplasmic reticulum stress"/>
    <property type="evidence" value="ECO:0007669"/>
    <property type="project" value="TreeGrafter"/>
</dbReference>
<dbReference type="Gene3D" id="1.20.1440.180">
    <property type="entry name" value="KEN domain"/>
    <property type="match status" value="1"/>
</dbReference>
<gene>
    <name evidence="22" type="ORF">WN55_06041</name>
</gene>
<dbReference type="InterPro" id="IPR038357">
    <property type="entry name" value="KEN_sf"/>
</dbReference>
<dbReference type="SMART" id="SM00220">
    <property type="entry name" value="S_TKc"/>
    <property type="match status" value="1"/>
</dbReference>
<feature type="signal peptide" evidence="19">
    <location>
        <begin position="1"/>
        <end position="25"/>
    </location>
</feature>
<evidence type="ECO:0000256" key="15">
    <source>
        <dbReference type="ARBA" id="ARBA00023136"/>
    </source>
</evidence>
<reference evidence="22 23" key="1">
    <citation type="submission" date="2015-07" db="EMBL/GenBank/DDBJ databases">
        <title>The genome of Dufourea novaeangliae.</title>
        <authorList>
            <person name="Pan H."/>
            <person name="Kapheim K."/>
        </authorList>
    </citation>
    <scope>NUCLEOTIDE SEQUENCE [LARGE SCALE GENOMIC DNA]</scope>
    <source>
        <strain evidence="22">0120121106</strain>
        <tissue evidence="22">Whole body</tissue>
    </source>
</reference>
<keyword evidence="12" id="KW-0256">Endoplasmic reticulum</keyword>
<dbReference type="GO" id="GO:0036498">
    <property type="term" value="P:IRE1-mediated unfolded protein response"/>
    <property type="evidence" value="ECO:0007669"/>
    <property type="project" value="TreeGrafter"/>
</dbReference>
<dbReference type="OrthoDB" id="63989at2759"/>
<dbReference type="InterPro" id="IPR000719">
    <property type="entry name" value="Prot_kinase_dom"/>
</dbReference>
<dbReference type="AlphaFoldDB" id="A0A154PPG3"/>
<dbReference type="GO" id="GO:0016787">
    <property type="term" value="F:hydrolase activity"/>
    <property type="evidence" value="ECO:0007669"/>
    <property type="project" value="UniProtKB-KW"/>
</dbReference>
<dbReference type="SUPFAM" id="SSF50998">
    <property type="entry name" value="Quinoprotein alcohol dehydrogenase-like"/>
    <property type="match status" value="1"/>
</dbReference>
<dbReference type="InterPro" id="IPR008271">
    <property type="entry name" value="Ser/Thr_kinase_AS"/>
</dbReference>
<evidence type="ECO:0000256" key="4">
    <source>
        <dbReference type="ARBA" id="ARBA00022527"/>
    </source>
</evidence>
<dbReference type="Gene3D" id="1.10.510.10">
    <property type="entry name" value="Transferase(Phosphotransferase) domain 1"/>
    <property type="match status" value="1"/>
</dbReference>
<evidence type="ECO:0000256" key="2">
    <source>
        <dbReference type="ARBA" id="ARBA00004115"/>
    </source>
</evidence>
<dbReference type="InterPro" id="IPR011047">
    <property type="entry name" value="Quinoprotein_ADH-like_sf"/>
</dbReference>
<keyword evidence="23" id="KW-1185">Reference proteome</keyword>
<evidence type="ECO:0000256" key="6">
    <source>
        <dbReference type="ARBA" id="ARBA00022679"/>
    </source>
</evidence>
<dbReference type="CDD" id="cd13982">
    <property type="entry name" value="STKc_IRE1"/>
    <property type="match status" value="1"/>
</dbReference>
<feature type="domain" description="KEN" evidence="21">
    <location>
        <begin position="795"/>
        <end position="923"/>
    </location>
</feature>
<evidence type="ECO:0000256" key="10">
    <source>
        <dbReference type="ARBA" id="ARBA00022777"/>
    </source>
</evidence>
<dbReference type="GO" id="GO:0005524">
    <property type="term" value="F:ATP binding"/>
    <property type="evidence" value="ECO:0007669"/>
    <property type="project" value="UniProtKB-KW"/>
</dbReference>
<feature type="chain" id="PRO_5007599700" description="non-specific serine/threonine protein kinase" evidence="19">
    <location>
        <begin position="26"/>
        <end position="998"/>
    </location>
</feature>
<dbReference type="PANTHER" id="PTHR13954:SF6">
    <property type="entry name" value="NON-SPECIFIC SERINE_THREONINE PROTEIN KINASE"/>
    <property type="match status" value="1"/>
</dbReference>
<dbReference type="InterPro" id="IPR010513">
    <property type="entry name" value="KEN_dom"/>
</dbReference>
<evidence type="ECO:0000256" key="17">
    <source>
        <dbReference type="ARBA" id="ARBA00047899"/>
    </source>
</evidence>
<dbReference type="SMART" id="SM00564">
    <property type="entry name" value="PQQ"/>
    <property type="match status" value="4"/>
</dbReference>
<comment type="catalytic activity">
    <reaction evidence="17">
        <text>L-threonyl-[protein] + ATP = O-phospho-L-threonyl-[protein] + ADP + H(+)</text>
        <dbReference type="Rhea" id="RHEA:46608"/>
        <dbReference type="Rhea" id="RHEA-COMP:11060"/>
        <dbReference type="Rhea" id="RHEA-COMP:11605"/>
        <dbReference type="ChEBI" id="CHEBI:15378"/>
        <dbReference type="ChEBI" id="CHEBI:30013"/>
        <dbReference type="ChEBI" id="CHEBI:30616"/>
        <dbReference type="ChEBI" id="CHEBI:61977"/>
        <dbReference type="ChEBI" id="CHEBI:456216"/>
        <dbReference type="EC" id="2.7.11.1"/>
    </reaction>
</comment>
<dbReference type="SUPFAM" id="SSF56112">
    <property type="entry name" value="Protein kinase-like (PK-like)"/>
    <property type="match status" value="1"/>
</dbReference>
<keyword evidence="11" id="KW-0378">Hydrolase</keyword>
<dbReference type="PROSITE" id="PS50011">
    <property type="entry name" value="PROTEIN_KINASE_DOM"/>
    <property type="match status" value="1"/>
</dbReference>
<dbReference type="FunFam" id="3.30.200.20:FF:000077">
    <property type="entry name" value="Putative Serine/threonine-protein kinase/endoribonuclease IRE1"/>
    <property type="match status" value="1"/>
</dbReference>
<feature type="domain" description="Protein kinase" evidence="20">
    <location>
        <begin position="533"/>
        <end position="792"/>
    </location>
</feature>
<dbReference type="InterPro" id="IPR018391">
    <property type="entry name" value="PQQ_b-propeller_rpt"/>
</dbReference>
<evidence type="ECO:0000256" key="12">
    <source>
        <dbReference type="ARBA" id="ARBA00022824"/>
    </source>
</evidence>
<evidence type="ECO:0000256" key="18">
    <source>
        <dbReference type="ARBA" id="ARBA00048679"/>
    </source>
</evidence>
<comment type="subcellular location">
    <subcellularLocation>
        <location evidence="2">Endoplasmic reticulum membrane</location>
        <topology evidence="2">Single-pass type I membrane protein</topology>
    </subcellularLocation>
</comment>
<keyword evidence="8 19" id="KW-0732">Signal</keyword>
<keyword evidence="5" id="KW-0597">Phosphoprotein</keyword>
<dbReference type="GO" id="GO:0010468">
    <property type="term" value="P:regulation of gene expression"/>
    <property type="evidence" value="ECO:0007669"/>
    <property type="project" value="UniProtKB-ARBA"/>
</dbReference>
<keyword evidence="13" id="KW-0067">ATP-binding</keyword>
<dbReference type="PANTHER" id="PTHR13954">
    <property type="entry name" value="IRE1-RELATED"/>
    <property type="match status" value="1"/>
</dbReference>
<organism evidence="22 23">
    <name type="scientific">Dufourea novaeangliae</name>
    <name type="common">Sweat bee</name>
    <dbReference type="NCBI Taxonomy" id="178035"/>
    <lineage>
        <taxon>Eukaryota</taxon>
        <taxon>Metazoa</taxon>
        <taxon>Ecdysozoa</taxon>
        <taxon>Arthropoda</taxon>
        <taxon>Hexapoda</taxon>
        <taxon>Insecta</taxon>
        <taxon>Pterygota</taxon>
        <taxon>Neoptera</taxon>
        <taxon>Endopterygota</taxon>
        <taxon>Hymenoptera</taxon>
        <taxon>Apocrita</taxon>
        <taxon>Aculeata</taxon>
        <taxon>Apoidea</taxon>
        <taxon>Anthophila</taxon>
        <taxon>Halictidae</taxon>
        <taxon>Rophitinae</taxon>
        <taxon>Dufourea</taxon>
    </lineage>
</organism>
<dbReference type="FunFam" id="1.20.1440.180:FF:000001">
    <property type="entry name" value="Serine/threonine-protein kinase/endoribonuclease IRE1"/>
    <property type="match status" value="1"/>
</dbReference>
<evidence type="ECO:0000259" key="21">
    <source>
        <dbReference type="PROSITE" id="PS51392"/>
    </source>
</evidence>
<dbReference type="InterPro" id="IPR045133">
    <property type="entry name" value="IRE1/2-like"/>
</dbReference>
<dbReference type="InterPro" id="IPR015943">
    <property type="entry name" value="WD40/YVTN_repeat-like_dom_sf"/>
</dbReference>
<dbReference type="SMART" id="SM00580">
    <property type="entry name" value="PUG"/>
    <property type="match status" value="1"/>
</dbReference>
<dbReference type="GO" id="GO:0006397">
    <property type="term" value="P:mRNA processing"/>
    <property type="evidence" value="ECO:0007669"/>
    <property type="project" value="InterPro"/>
</dbReference>
<dbReference type="OMA" id="NYWVERF"/>
<evidence type="ECO:0000256" key="9">
    <source>
        <dbReference type="ARBA" id="ARBA00022741"/>
    </source>
</evidence>
<dbReference type="STRING" id="178035.A0A154PPG3"/>
<evidence type="ECO:0000256" key="1">
    <source>
        <dbReference type="ARBA" id="ARBA00001946"/>
    </source>
</evidence>
<keyword evidence="7" id="KW-0812">Transmembrane</keyword>
<evidence type="ECO:0000256" key="11">
    <source>
        <dbReference type="ARBA" id="ARBA00022801"/>
    </source>
</evidence>
<dbReference type="Gene3D" id="2.130.10.10">
    <property type="entry name" value="YVTN repeat-like/Quinoprotein amine dehydrogenase"/>
    <property type="match status" value="1"/>
</dbReference>
<dbReference type="PROSITE" id="PS00108">
    <property type="entry name" value="PROTEIN_KINASE_ST"/>
    <property type="match status" value="1"/>
</dbReference>
<name>A0A154PPG3_DUFNO</name>
<evidence type="ECO:0000256" key="8">
    <source>
        <dbReference type="ARBA" id="ARBA00022729"/>
    </source>
</evidence>
<keyword evidence="15" id="KW-0472">Membrane</keyword>
<dbReference type="GO" id="GO:0004521">
    <property type="term" value="F:RNA endonuclease activity"/>
    <property type="evidence" value="ECO:0007669"/>
    <property type="project" value="InterPro"/>
</dbReference>
<keyword evidence="9" id="KW-0547">Nucleotide-binding</keyword>
<evidence type="ECO:0000313" key="23">
    <source>
        <dbReference type="Proteomes" id="UP000076502"/>
    </source>
</evidence>
<dbReference type="EMBL" id="KQ435010">
    <property type="protein sequence ID" value="KZC13752.1"/>
    <property type="molecule type" value="Genomic_DNA"/>
</dbReference>
<dbReference type="GO" id="GO:1990604">
    <property type="term" value="C:IRE1-TRAF2-ASK1 complex"/>
    <property type="evidence" value="ECO:0007669"/>
    <property type="project" value="TreeGrafter"/>
</dbReference>
<evidence type="ECO:0000259" key="20">
    <source>
        <dbReference type="PROSITE" id="PS50011"/>
    </source>
</evidence>
<proteinExistence type="predicted"/>
<evidence type="ECO:0000256" key="16">
    <source>
        <dbReference type="ARBA" id="ARBA00023268"/>
    </source>
</evidence>
<dbReference type="GO" id="GO:0051082">
    <property type="term" value="F:unfolded protein binding"/>
    <property type="evidence" value="ECO:0007669"/>
    <property type="project" value="TreeGrafter"/>
</dbReference>
<evidence type="ECO:0000256" key="5">
    <source>
        <dbReference type="ARBA" id="ARBA00022553"/>
    </source>
</evidence>
<evidence type="ECO:0000256" key="13">
    <source>
        <dbReference type="ARBA" id="ARBA00022840"/>
    </source>
</evidence>
<evidence type="ECO:0000256" key="14">
    <source>
        <dbReference type="ARBA" id="ARBA00022989"/>
    </source>
</evidence>
<keyword evidence="6" id="KW-0808">Transferase</keyword>
<dbReference type="GO" id="GO:0004674">
    <property type="term" value="F:protein serine/threonine kinase activity"/>
    <property type="evidence" value="ECO:0007669"/>
    <property type="project" value="UniProtKB-KW"/>
</dbReference>
<dbReference type="InterPro" id="IPR011009">
    <property type="entry name" value="Kinase-like_dom_sf"/>
</dbReference>
<evidence type="ECO:0000256" key="19">
    <source>
        <dbReference type="SAM" id="SignalP"/>
    </source>
</evidence>